<dbReference type="InterPro" id="IPR036388">
    <property type="entry name" value="WH-like_DNA-bd_sf"/>
</dbReference>
<comment type="similarity">
    <text evidence="1">Belongs to the LysR transcriptional regulatory family.</text>
</comment>
<dbReference type="RefSeq" id="WP_088447988.1">
    <property type="nucleotide sequence ID" value="NZ_BLWG01000320.1"/>
</dbReference>
<dbReference type="EMBL" id="CP154792">
    <property type="protein sequence ID" value="XAN18111.1"/>
    <property type="molecule type" value="Genomic_DNA"/>
</dbReference>
<dbReference type="Proteomes" id="UP000509782">
    <property type="component" value="Chromosome"/>
</dbReference>
<evidence type="ECO:0000313" key="6">
    <source>
        <dbReference type="EMBL" id="QKQ47629.1"/>
    </source>
</evidence>
<dbReference type="FunFam" id="1.10.10.10:FF:000001">
    <property type="entry name" value="LysR family transcriptional regulator"/>
    <property type="match status" value="1"/>
</dbReference>
<dbReference type="SUPFAM" id="SSF46785">
    <property type="entry name" value="Winged helix' DNA-binding domain"/>
    <property type="match status" value="1"/>
</dbReference>
<dbReference type="Pfam" id="PF00126">
    <property type="entry name" value="HTH_1"/>
    <property type="match status" value="1"/>
</dbReference>
<dbReference type="InterPro" id="IPR036390">
    <property type="entry name" value="WH_DNA-bd_sf"/>
</dbReference>
<evidence type="ECO:0000313" key="9">
    <source>
        <dbReference type="Proteomes" id="UP001446337"/>
    </source>
</evidence>
<keyword evidence="3" id="KW-0238">DNA-binding</keyword>
<dbReference type="Gene3D" id="1.10.10.10">
    <property type="entry name" value="Winged helix-like DNA-binding domain superfamily/Winged helix DNA-binding domain"/>
    <property type="match status" value="1"/>
</dbReference>
<keyword evidence="9" id="KW-1185">Reference proteome</keyword>
<evidence type="ECO:0000313" key="8">
    <source>
        <dbReference type="Proteomes" id="UP000509782"/>
    </source>
</evidence>
<dbReference type="PANTHER" id="PTHR30346:SF0">
    <property type="entry name" value="HCA OPERON TRANSCRIPTIONAL ACTIVATOR HCAR"/>
    <property type="match status" value="1"/>
</dbReference>
<evidence type="ECO:0000256" key="4">
    <source>
        <dbReference type="ARBA" id="ARBA00023163"/>
    </source>
</evidence>
<dbReference type="Gene3D" id="3.40.190.10">
    <property type="entry name" value="Periplasmic binding protein-like II"/>
    <property type="match status" value="2"/>
</dbReference>
<gene>
    <name evidence="7" type="ORF">AAIK43_08745</name>
    <name evidence="6" type="ORF">FOC81_13385</name>
</gene>
<evidence type="ECO:0000256" key="3">
    <source>
        <dbReference type="ARBA" id="ARBA00023125"/>
    </source>
</evidence>
<keyword evidence="2" id="KW-0805">Transcription regulation</keyword>
<dbReference type="Proteomes" id="UP001446337">
    <property type="component" value="Chromosome"/>
</dbReference>
<evidence type="ECO:0000256" key="1">
    <source>
        <dbReference type="ARBA" id="ARBA00009437"/>
    </source>
</evidence>
<evidence type="ECO:0000313" key="7">
    <source>
        <dbReference type="EMBL" id="XAN18111.1"/>
    </source>
</evidence>
<organism evidence="6 8">
    <name type="scientific">Achromobacter denitrificans</name>
    <name type="common">Alcaligenes denitrificans</name>
    <dbReference type="NCBI Taxonomy" id="32002"/>
    <lineage>
        <taxon>Bacteria</taxon>
        <taxon>Pseudomonadati</taxon>
        <taxon>Pseudomonadota</taxon>
        <taxon>Betaproteobacteria</taxon>
        <taxon>Burkholderiales</taxon>
        <taxon>Alcaligenaceae</taxon>
        <taxon>Achromobacter</taxon>
    </lineage>
</organism>
<dbReference type="PRINTS" id="PR00039">
    <property type="entry name" value="HTHLYSR"/>
</dbReference>
<dbReference type="SUPFAM" id="SSF53850">
    <property type="entry name" value="Periplasmic binding protein-like II"/>
    <property type="match status" value="1"/>
</dbReference>
<evidence type="ECO:0000259" key="5">
    <source>
        <dbReference type="PROSITE" id="PS50931"/>
    </source>
</evidence>
<dbReference type="OrthoDB" id="646694at2"/>
<reference evidence="6 8" key="1">
    <citation type="submission" date="2020-05" db="EMBL/GenBank/DDBJ databases">
        <title>FDA dAtabase for Regulatory Grade micrObial Sequences (FDA-ARGOS): Supporting development and validation of Infectious Disease Dx tests.</title>
        <authorList>
            <person name="Sproer C."/>
            <person name="Gronow S."/>
            <person name="Severitt S."/>
            <person name="Schroder I."/>
            <person name="Tallon L."/>
            <person name="Sadzewicz L."/>
            <person name="Zhao X."/>
            <person name="Vavikolanu K."/>
            <person name="Mehta A."/>
            <person name="Aluvathingal J."/>
            <person name="Nadendla S."/>
            <person name="Myers T."/>
            <person name="Yan Y."/>
            <person name="Sichtig H."/>
        </authorList>
    </citation>
    <scope>NUCLEOTIDE SEQUENCE [LARGE SCALE GENOMIC DNA]</scope>
    <source>
        <strain evidence="6 8">FDAARGOS_787</strain>
    </source>
</reference>
<dbReference type="PROSITE" id="PS50931">
    <property type="entry name" value="HTH_LYSR"/>
    <property type="match status" value="1"/>
</dbReference>
<keyword evidence="4" id="KW-0804">Transcription</keyword>
<dbReference type="GO" id="GO:0003700">
    <property type="term" value="F:DNA-binding transcription factor activity"/>
    <property type="evidence" value="ECO:0007669"/>
    <property type="project" value="InterPro"/>
</dbReference>
<dbReference type="EMBL" id="CP054569">
    <property type="protein sequence ID" value="QKQ47629.1"/>
    <property type="molecule type" value="Genomic_DNA"/>
</dbReference>
<protein>
    <submittedName>
        <fullName evidence="6">LysR family transcriptional regulator</fullName>
    </submittedName>
</protein>
<name>A0A427WJQ7_ACHDE</name>
<dbReference type="AlphaFoldDB" id="A0A427WJQ7"/>
<accession>A0A427WJQ7</accession>
<sequence>MDLRQFDCFLMVADTLHFGRAAEALHMSQSSVSEAVKALERTLGGPLFERSSRRVALTPLGVTLKRGAGPAVIMLKSAIDDCKRQACGKPRHLRIGFLGGGFYELYRPLVTEFKAAHPNVELEFLELTYVTHYAAVADGTVDVAFCRLPLGADGLCHGPIVLRDQRMLCVPHDHPFAAATLLDPEVLGDERLVRMVPGSVNEEWQEYHFPRHTPKGRPIGDGPVVRTIREGIAAVNTREGLLMLTKRAASYYATPQIAFVEIDLPAMPSALVRRVDDHRPILQELDALLLRIAERYGVAA</sequence>
<dbReference type="GO" id="GO:0003677">
    <property type="term" value="F:DNA binding"/>
    <property type="evidence" value="ECO:0007669"/>
    <property type="project" value="UniProtKB-KW"/>
</dbReference>
<feature type="domain" description="HTH lysR-type" evidence="5">
    <location>
        <begin position="1"/>
        <end position="58"/>
    </location>
</feature>
<dbReference type="STRING" id="32002.BVK87_29680"/>
<reference evidence="7 9" key="2">
    <citation type="submission" date="2024-05" db="EMBL/GenBank/DDBJ databases">
        <title>Achromobacter denitrificans. BP1, complete genome.</title>
        <authorList>
            <person name="Zhang B."/>
        </authorList>
    </citation>
    <scope>NUCLEOTIDE SEQUENCE [LARGE SCALE GENOMIC DNA]</scope>
    <source>
        <strain evidence="7 9">BP1</strain>
    </source>
</reference>
<dbReference type="GO" id="GO:0032993">
    <property type="term" value="C:protein-DNA complex"/>
    <property type="evidence" value="ECO:0007669"/>
    <property type="project" value="TreeGrafter"/>
</dbReference>
<dbReference type="InterPro" id="IPR005119">
    <property type="entry name" value="LysR_subst-bd"/>
</dbReference>
<dbReference type="PANTHER" id="PTHR30346">
    <property type="entry name" value="TRANSCRIPTIONAL DUAL REGULATOR HCAR-RELATED"/>
    <property type="match status" value="1"/>
</dbReference>
<evidence type="ECO:0000256" key="2">
    <source>
        <dbReference type="ARBA" id="ARBA00023015"/>
    </source>
</evidence>
<proteinExistence type="inferred from homology"/>
<dbReference type="Pfam" id="PF03466">
    <property type="entry name" value="LysR_substrate"/>
    <property type="match status" value="1"/>
</dbReference>
<dbReference type="InterPro" id="IPR000847">
    <property type="entry name" value="LysR_HTH_N"/>
</dbReference>